<accession>A0ABQ1J687</accession>
<dbReference type="InterPro" id="IPR046252">
    <property type="entry name" value="DUF6285"/>
</dbReference>
<dbReference type="RefSeq" id="WP_084393819.1">
    <property type="nucleotide sequence ID" value="NZ_BMKF01000001.1"/>
</dbReference>
<comment type="caution">
    <text evidence="2">The sequence shown here is derived from an EMBL/GenBank/DDBJ whole genome shotgun (WGS) entry which is preliminary data.</text>
</comment>
<dbReference type="EMBL" id="BMKF01000001">
    <property type="protein sequence ID" value="GGB58963.1"/>
    <property type="molecule type" value="Genomic_DNA"/>
</dbReference>
<gene>
    <name evidence="2" type="ORF">GCM10011503_04220</name>
</gene>
<proteinExistence type="predicted"/>
<reference evidence="3" key="1">
    <citation type="journal article" date="2019" name="Int. J. Syst. Evol. Microbiol.">
        <title>The Global Catalogue of Microorganisms (GCM) 10K type strain sequencing project: providing services to taxonomists for standard genome sequencing and annotation.</title>
        <authorList>
            <consortium name="The Broad Institute Genomics Platform"/>
            <consortium name="The Broad Institute Genome Sequencing Center for Infectious Disease"/>
            <person name="Wu L."/>
            <person name="Ma J."/>
        </authorList>
    </citation>
    <scope>NUCLEOTIDE SEQUENCE [LARGE SCALE GENOMIC DNA]</scope>
    <source>
        <strain evidence="3">CGMCC 1.15928</strain>
    </source>
</reference>
<name>A0ABQ1J687_9PROT</name>
<feature type="domain" description="DUF6285" evidence="1">
    <location>
        <begin position="24"/>
        <end position="116"/>
    </location>
</feature>
<dbReference type="Pfam" id="PF19802">
    <property type="entry name" value="DUF6285"/>
    <property type="match status" value="1"/>
</dbReference>
<protein>
    <recommendedName>
        <fullName evidence="1">DUF6285 domain-containing protein</fullName>
    </recommendedName>
</protein>
<evidence type="ECO:0000313" key="3">
    <source>
        <dbReference type="Proteomes" id="UP000628854"/>
    </source>
</evidence>
<organism evidence="2 3">
    <name type="scientific">Henriciella pelagia</name>
    <dbReference type="NCBI Taxonomy" id="1977912"/>
    <lineage>
        <taxon>Bacteria</taxon>
        <taxon>Pseudomonadati</taxon>
        <taxon>Pseudomonadota</taxon>
        <taxon>Alphaproteobacteria</taxon>
        <taxon>Hyphomonadales</taxon>
        <taxon>Hyphomonadaceae</taxon>
        <taxon>Henriciella</taxon>
    </lineage>
</organism>
<evidence type="ECO:0000259" key="1">
    <source>
        <dbReference type="Pfam" id="PF19802"/>
    </source>
</evidence>
<sequence>MYNQPSVAELVEAVKTFVDETAMPELTGRSAFHARVASNVLGTISRDIRARETNDAEERARLQLLLDLPDEEELSVLNDELSRRLRAREISANSAKLMSHLKKTAIAQVKVDQPSYSGLLQALKEV</sequence>
<evidence type="ECO:0000313" key="2">
    <source>
        <dbReference type="EMBL" id="GGB58963.1"/>
    </source>
</evidence>
<dbReference type="Proteomes" id="UP000628854">
    <property type="component" value="Unassembled WGS sequence"/>
</dbReference>
<keyword evidence="3" id="KW-1185">Reference proteome</keyword>